<evidence type="ECO:0000256" key="4">
    <source>
        <dbReference type="ARBA" id="ARBA00023027"/>
    </source>
</evidence>
<dbReference type="Proteomes" id="UP001206128">
    <property type="component" value="Unassembled WGS sequence"/>
</dbReference>
<keyword evidence="9" id="KW-1185">Reference proteome</keyword>
<comment type="function">
    <text evidence="6">Also exhibits azoreductase activity. Catalyzes the reductive cleavage of the azo bond in aromatic azo compounds to the corresponding amines.</text>
</comment>
<proteinExistence type="inferred from homology"/>
<dbReference type="PANTHER" id="PTHR43741">
    <property type="entry name" value="FMN-DEPENDENT NADH-AZOREDUCTASE 1"/>
    <property type="match status" value="1"/>
</dbReference>
<dbReference type="EMBL" id="JAMTCK010000004">
    <property type="protein sequence ID" value="MCP2164973.1"/>
    <property type="molecule type" value="Genomic_DNA"/>
</dbReference>
<comment type="similarity">
    <text evidence="6">Belongs to the azoreductase type 1 family.</text>
</comment>
<dbReference type="GO" id="GO:0016652">
    <property type="term" value="F:oxidoreductase activity, acting on NAD(P)H as acceptor"/>
    <property type="evidence" value="ECO:0007669"/>
    <property type="project" value="UniProtKB-UniRule"/>
</dbReference>
<comment type="cofactor">
    <cofactor evidence="6">
        <name>FMN</name>
        <dbReference type="ChEBI" id="CHEBI:58210"/>
    </cofactor>
    <text evidence="6">Binds 1 FMN per subunit.</text>
</comment>
<keyword evidence="4 6" id="KW-0520">NAD</keyword>
<dbReference type="GO" id="GO:0010181">
    <property type="term" value="F:FMN binding"/>
    <property type="evidence" value="ECO:0007669"/>
    <property type="project" value="UniProtKB-UniRule"/>
</dbReference>
<dbReference type="PANTHER" id="PTHR43741:SF4">
    <property type="entry name" value="FMN-DEPENDENT NADH:QUINONE OXIDOREDUCTASE"/>
    <property type="match status" value="1"/>
</dbReference>
<comment type="function">
    <text evidence="6">Quinone reductase that provides resistance to thiol-specific stress caused by electrophilic quinones.</text>
</comment>
<keyword evidence="1 6" id="KW-0285">Flavoprotein</keyword>
<gene>
    <name evidence="6" type="primary">azoR</name>
    <name evidence="8" type="ORF">LX83_001822</name>
</gene>
<dbReference type="EC" id="1.6.5.-" evidence="6"/>
<comment type="subunit">
    <text evidence="6">Homodimer.</text>
</comment>
<accession>A0AAE3GBX0</accession>
<dbReference type="GO" id="GO:0016655">
    <property type="term" value="F:oxidoreductase activity, acting on NAD(P)H, quinone or similar compound as acceptor"/>
    <property type="evidence" value="ECO:0007669"/>
    <property type="project" value="InterPro"/>
</dbReference>
<protein>
    <recommendedName>
        <fullName evidence="6">FMN dependent NADH:quinone oxidoreductase</fullName>
        <ecNumber evidence="6">1.6.5.-</ecNumber>
    </recommendedName>
    <alternativeName>
        <fullName evidence="6">Azo-dye reductase</fullName>
    </alternativeName>
    <alternativeName>
        <fullName evidence="6">FMN-dependent NADH-azo compound oxidoreductase</fullName>
    </alternativeName>
    <alternativeName>
        <fullName evidence="6">FMN-dependent NADH-azoreductase</fullName>
        <ecNumber evidence="6">1.7.1.17</ecNumber>
    </alternativeName>
</protein>
<evidence type="ECO:0000313" key="8">
    <source>
        <dbReference type="EMBL" id="MCP2164973.1"/>
    </source>
</evidence>
<dbReference type="Gene3D" id="3.40.50.360">
    <property type="match status" value="1"/>
</dbReference>
<evidence type="ECO:0000256" key="2">
    <source>
        <dbReference type="ARBA" id="ARBA00022643"/>
    </source>
</evidence>
<evidence type="ECO:0000313" key="9">
    <source>
        <dbReference type="Proteomes" id="UP001206128"/>
    </source>
</evidence>
<dbReference type="InterPro" id="IPR050104">
    <property type="entry name" value="FMN-dep_NADH:Q_OxRdtase_AzoR1"/>
</dbReference>
<comment type="catalytic activity">
    <reaction evidence="6">
        <text>2 a quinone + NADH + H(+) = 2 a 1,4-benzosemiquinone + NAD(+)</text>
        <dbReference type="Rhea" id="RHEA:65952"/>
        <dbReference type="ChEBI" id="CHEBI:15378"/>
        <dbReference type="ChEBI" id="CHEBI:57540"/>
        <dbReference type="ChEBI" id="CHEBI:57945"/>
        <dbReference type="ChEBI" id="CHEBI:132124"/>
        <dbReference type="ChEBI" id="CHEBI:134225"/>
    </reaction>
</comment>
<comment type="catalytic activity">
    <reaction evidence="5">
        <text>N,N-dimethyl-1,4-phenylenediamine + anthranilate + 2 NAD(+) = 2-(4-dimethylaminophenyl)diazenylbenzoate + 2 NADH + 2 H(+)</text>
        <dbReference type="Rhea" id="RHEA:55872"/>
        <dbReference type="ChEBI" id="CHEBI:15378"/>
        <dbReference type="ChEBI" id="CHEBI:15783"/>
        <dbReference type="ChEBI" id="CHEBI:16567"/>
        <dbReference type="ChEBI" id="CHEBI:57540"/>
        <dbReference type="ChEBI" id="CHEBI:57945"/>
        <dbReference type="ChEBI" id="CHEBI:71579"/>
        <dbReference type="EC" id="1.7.1.17"/>
    </reaction>
    <physiologicalReaction direction="right-to-left" evidence="5">
        <dbReference type="Rhea" id="RHEA:55874"/>
    </physiologicalReaction>
</comment>
<dbReference type="EC" id="1.7.1.17" evidence="6"/>
<dbReference type="InterPro" id="IPR029039">
    <property type="entry name" value="Flavoprotein-like_sf"/>
</dbReference>
<organism evidence="8 9">
    <name type="scientific">Goodfellowiella coeruleoviolacea</name>
    <dbReference type="NCBI Taxonomy" id="334858"/>
    <lineage>
        <taxon>Bacteria</taxon>
        <taxon>Bacillati</taxon>
        <taxon>Actinomycetota</taxon>
        <taxon>Actinomycetes</taxon>
        <taxon>Pseudonocardiales</taxon>
        <taxon>Pseudonocardiaceae</taxon>
        <taxon>Goodfellowiella</taxon>
    </lineage>
</organism>
<dbReference type="InterPro" id="IPR003680">
    <property type="entry name" value="Flavodoxin_fold"/>
</dbReference>
<evidence type="ECO:0000256" key="1">
    <source>
        <dbReference type="ARBA" id="ARBA00022630"/>
    </source>
</evidence>
<feature type="binding site" evidence="6">
    <location>
        <begin position="16"/>
        <end position="18"/>
    </location>
    <ligand>
        <name>FMN</name>
        <dbReference type="ChEBI" id="CHEBI:58210"/>
    </ligand>
</feature>
<comment type="caution">
    <text evidence="8">The sequence shown here is derived from an EMBL/GenBank/DDBJ whole genome shotgun (WGS) entry which is preliminary data.</text>
</comment>
<comment type="caution">
    <text evidence="6">Lacks conserved residue(s) required for the propagation of feature annotation.</text>
</comment>
<dbReference type="HAMAP" id="MF_01216">
    <property type="entry name" value="Azoreductase_type1"/>
    <property type="match status" value="1"/>
</dbReference>
<dbReference type="AlphaFoldDB" id="A0AAE3GBX0"/>
<evidence type="ECO:0000256" key="3">
    <source>
        <dbReference type="ARBA" id="ARBA00023002"/>
    </source>
</evidence>
<keyword evidence="3 6" id="KW-0560">Oxidoreductase</keyword>
<evidence type="ECO:0000256" key="6">
    <source>
        <dbReference type="HAMAP-Rule" id="MF_01216"/>
    </source>
</evidence>
<dbReference type="InterPro" id="IPR023048">
    <property type="entry name" value="NADH:quinone_OxRdtase_FMN_depd"/>
</dbReference>
<evidence type="ECO:0000256" key="5">
    <source>
        <dbReference type="ARBA" id="ARBA00048542"/>
    </source>
</evidence>
<dbReference type="Pfam" id="PF02525">
    <property type="entry name" value="Flavodoxin_2"/>
    <property type="match status" value="1"/>
</dbReference>
<sequence>MPNLLHIDASIRGEDSVSQKVTAAFVEHWRAANPGGGYVYRHLGENPVPYLDAAAYTAGQVAPEQRTPEQRAGWAISEPLIEEVRAADTILLGVPMYNFSIPATLKTWLDRIIHPGFMLNQATGEGALVDKKVVVVTARGGSYAPGTPREGFDYQEPYLRAVFSMIGLDRNLEFIHAELTLAHAVEAMFDLRDKAVESLANAHERARELASV</sequence>
<evidence type="ECO:0000259" key="7">
    <source>
        <dbReference type="Pfam" id="PF02525"/>
    </source>
</evidence>
<reference evidence="8" key="1">
    <citation type="submission" date="2022-06" db="EMBL/GenBank/DDBJ databases">
        <title>Genomic Encyclopedia of Archaeal and Bacterial Type Strains, Phase II (KMG-II): from individual species to whole genera.</title>
        <authorList>
            <person name="Goeker M."/>
        </authorList>
    </citation>
    <scope>NUCLEOTIDE SEQUENCE</scope>
    <source>
        <strain evidence="8">DSM 43935</strain>
    </source>
</reference>
<feature type="binding site" evidence="6">
    <location>
        <begin position="96"/>
        <end position="99"/>
    </location>
    <ligand>
        <name>FMN</name>
        <dbReference type="ChEBI" id="CHEBI:58210"/>
    </ligand>
</feature>
<dbReference type="SUPFAM" id="SSF52218">
    <property type="entry name" value="Flavoproteins"/>
    <property type="match status" value="1"/>
</dbReference>
<name>A0AAE3GBX0_9PSEU</name>
<dbReference type="RefSeq" id="WP_253769346.1">
    <property type="nucleotide sequence ID" value="NZ_JAMTCK010000004.1"/>
</dbReference>
<keyword evidence="2 6" id="KW-0288">FMN</keyword>
<feature type="domain" description="Flavodoxin-like fold" evidence="7">
    <location>
        <begin position="3"/>
        <end position="181"/>
    </location>
</feature>
<dbReference type="GO" id="GO:0009055">
    <property type="term" value="F:electron transfer activity"/>
    <property type="evidence" value="ECO:0007669"/>
    <property type="project" value="UniProtKB-UniRule"/>
</dbReference>
<feature type="binding site" evidence="6">
    <location>
        <position position="10"/>
    </location>
    <ligand>
        <name>FMN</name>
        <dbReference type="ChEBI" id="CHEBI:58210"/>
    </ligand>
</feature>